<dbReference type="PANTHER" id="PTHR11439:SF524">
    <property type="entry name" value="RNA-DIRECTED DNA POLYMERASE, PROTEIN KINASE RLK-PELLE-DLSV FAMILY"/>
    <property type="match status" value="1"/>
</dbReference>
<protein>
    <submittedName>
        <fullName evidence="1">Protein kinase-like domain, concanavalin A-like lectin/glucanase domain protein</fullName>
    </submittedName>
</protein>
<dbReference type="EMBL" id="BQNB010020154">
    <property type="protein sequence ID" value="GJT92922.1"/>
    <property type="molecule type" value="Genomic_DNA"/>
</dbReference>
<dbReference type="CDD" id="cd09272">
    <property type="entry name" value="RNase_HI_RT_Ty1"/>
    <property type="match status" value="1"/>
</dbReference>
<reference evidence="1" key="1">
    <citation type="journal article" date="2022" name="Int. J. Mol. Sci.">
        <title>Draft Genome of Tanacetum Coccineum: Genomic Comparison of Closely Related Tanacetum-Family Plants.</title>
        <authorList>
            <person name="Yamashiro T."/>
            <person name="Shiraishi A."/>
            <person name="Nakayama K."/>
            <person name="Satake H."/>
        </authorList>
    </citation>
    <scope>NUCLEOTIDE SEQUENCE</scope>
</reference>
<accession>A0ABQ5I063</accession>
<sequence length="344" mass="39110">MSRSCYNWIMTARLAPRKNPKSPSGLNNFTGRAKGMHIFVGNFTYVSDFMIIEDTSSVMDPKVSHVVLGKPFVELSDMTHDSSLGVVRLTNGNEEITYKMPHKIEQYDLLSNDEKEKMKSVYLRNDKDKKKGVEYVMSKILGFYKECLELGPEYRTGQEESSSGTSENHGGVTKYLMDMRAENFEREKNNSLQLVETASGFSRLRPPSIQQICLYMHDLREPHFAALKRILRYVQGTVNFGLQLYVSSTTSLVGYTDADWPGCPSTRSTKAEYHGVANVVAETAWLRNLLRELHSPLSISTLIDIHFVRDMVTASKVRVLHVPSRYQYADIFTKGLPSALFEEF</sequence>
<dbReference type="PANTHER" id="PTHR11439">
    <property type="entry name" value="GAG-POL-RELATED RETROTRANSPOSON"/>
    <property type="match status" value="1"/>
</dbReference>
<proteinExistence type="predicted"/>
<name>A0ABQ5I063_9ASTR</name>
<dbReference type="Proteomes" id="UP001151760">
    <property type="component" value="Unassembled WGS sequence"/>
</dbReference>
<evidence type="ECO:0000313" key="2">
    <source>
        <dbReference type="Proteomes" id="UP001151760"/>
    </source>
</evidence>
<comment type="caution">
    <text evidence="1">The sequence shown here is derived from an EMBL/GenBank/DDBJ whole genome shotgun (WGS) entry which is preliminary data.</text>
</comment>
<organism evidence="1 2">
    <name type="scientific">Tanacetum coccineum</name>
    <dbReference type="NCBI Taxonomy" id="301880"/>
    <lineage>
        <taxon>Eukaryota</taxon>
        <taxon>Viridiplantae</taxon>
        <taxon>Streptophyta</taxon>
        <taxon>Embryophyta</taxon>
        <taxon>Tracheophyta</taxon>
        <taxon>Spermatophyta</taxon>
        <taxon>Magnoliopsida</taxon>
        <taxon>eudicotyledons</taxon>
        <taxon>Gunneridae</taxon>
        <taxon>Pentapetalae</taxon>
        <taxon>asterids</taxon>
        <taxon>campanulids</taxon>
        <taxon>Asterales</taxon>
        <taxon>Asteraceae</taxon>
        <taxon>Asteroideae</taxon>
        <taxon>Anthemideae</taxon>
        <taxon>Anthemidinae</taxon>
        <taxon>Tanacetum</taxon>
    </lineage>
</organism>
<evidence type="ECO:0000313" key="1">
    <source>
        <dbReference type="EMBL" id="GJT92922.1"/>
    </source>
</evidence>
<keyword evidence="2" id="KW-1185">Reference proteome</keyword>
<reference evidence="1" key="2">
    <citation type="submission" date="2022-01" db="EMBL/GenBank/DDBJ databases">
        <authorList>
            <person name="Yamashiro T."/>
            <person name="Shiraishi A."/>
            <person name="Satake H."/>
            <person name="Nakayama K."/>
        </authorList>
    </citation>
    <scope>NUCLEOTIDE SEQUENCE</scope>
</reference>
<gene>
    <name evidence="1" type="ORF">Tco_1081767</name>
</gene>